<organism evidence="1 2">
    <name type="scientific">Platanthera guangdongensis</name>
    <dbReference type="NCBI Taxonomy" id="2320717"/>
    <lineage>
        <taxon>Eukaryota</taxon>
        <taxon>Viridiplantae</taxon>
        <taxon>Streptophyta</taxon>
        <taxon>Embryophyta</taxon>
        <taxon>Tracheophyta</taxon>
        <taxon>Spermatophyta</taxon>
        <taxon>Magnoliopsida</taxon>
        <taxon>Liliopsida</taxon>
        <taxon>Asparagales</taxon>
        <taxon>Orchidaceae</taxon>
        <taxon>Orchidoideae</taxon>
        <taxon>Orchideae</taxon>
        <taxon>Orchidinae</taxon>
        <taxon>Platanthera</taxon>
    </lineage>
</organism>
<dbReference type="InterPro" id="IPR036676">
    <property type="entry name" value="PurM-like_C_sf"/>
</dbReference>
<accession>A0ABR2MZX5</accession>
<proteinExistence type="predicted"/>
<name>A0ABR2MZX5_9ASPA</name>
<evidence type="ECO:0000313" key="2">
    <source>
        <dbReference type="Proteomes" id="UP001412067"/>
    </source>
</evidence>
<comment type="caution">
    <text evidence="1">The sequence shown here is derived from an EMBL/GenBank/DDBJ whole genome shotgun (WGS) entry which is preliminary data.</text>
</comment>
<protein>
    <submittedName>
        <fullName evidence="1">Uncharacterized protein</fullName>
    </submittedName>
</protein>
<dbReference type="SUPFAM" id="SSF56042">
    <property type="entry name" value="PurM C-terminal domain-like"/>
    <property type="match status" value="1"/>
</dbReference>
<sequence length="56" mass="5871">MGIGLVALVAPEAAERILAESDSVYRIGVVVDGEGVEHGDYDHTGLADRVFSARVS</sequence>
<dbReference type="Proteomes" id="UP001412067">
    <property type="component" value="Unassembled WGS sequence"/>
</dbReference>
<dbReference type="EMBL" id="JBBWWR010000003">
    <property type="protein sequence ID" value="KAK8968946.1"/>
    <property type="molecule type" value="Genomic_DNA"/>
</dbReference>
<evidence type="ECO:0000313" key="1">
    <source>
        <dbReference type="EMBL" id="KAK8968946.1"/>
    </source>
</evidence>
<gene>
    <name evidence="1" type="ORF">KSP40_PGU016009</name>
</gene>
<reference evidence="1 2" key="1">
    <citation type="journal article" date="2022" name="Nat. Plants">
        <title>Genomes of leafy and leafless Platanthera orchids illuminate the evolution of mycoheterotrophy.</title>
        <authorList>
            <person name="Li M.H."/>
            <person name="Liu K.W."/>
            <person name="Li Z."/>
            <person name="Lu H.C."/>
            <person name="Ye Q.L."/>
            <person name="Zhang D."/>
            <person name="Wang J.Y."/>
            <person name="Li Y.F."/>
            <person name="Zhong Z.M."/>
            <person name="Liu X."/>
            <person name="Yu X."/>
            <person name="Liu D.K."/>
            <person name="Tu X.D."/>
            <person name="Liu B."/>
            <person name="Hao Y."/>
            <person name="Liao X.Y."/>
            <person name="Jiang Y.T."/>
            <person name="Sun W.H."/>
            <person name="Chen J."/>
            <person name="Chen Y.Q."/>
            <person name="Ai Y."/>
            <person name="Zhai J.W."/>
            <person name="Wu S.S."/>
            <person name="Zhou Z."/>
            <person name="Hsiao Y.Y."/>
            <person name="Wu W.L."/>
            <person name="Chen Y.Y."/>
            <person name="Lin Y.F."/>
            <person name="Hsu J.L."/>
            <person name="Li C.Y."/>
            <person name="Wang Z.W."/>
            <person name="Zhao X."/>
            <person name="Zhong W.Y."/>
            <person name="Ma X.K."/>
            <person name="Ma L."/>
            <person name="Huang J."/>
            <person name="Chen G.Z."/>
            <person name="Huang M.Z."/>
            <person name="Huang L."/>
            <person name="Peng D.H."/>
            <person name="Luo Y.B."/>
            <person name="Zou S.Q."/>
            <person name="Chen S.P."/>
            <person name="Lan S."/>
            <person name="Tsai W.C."/>
            <person name="Van de Peer Y."/>
            <person name="Liu Z.J."/>
        </authorList>
    </citation>
    <scope>NUCLEOTIDE SEQUENCE [LARGE SCALE GENOMIC DNA]</scope>
    <source>
        <strain evidence="1">Lor288</strain>
    </source>
</reference>
<keyword evidence="2" id="KW-1185">Reference proteome</keyword>